<dbReference type="NCBIfam" id="NF033681">
    <property type="entry name" value="ExeM_NucH_DNase"/>
    <property type="match status" value="1"/>
</dbReference>
<dbReference type="InterPro" id="IPR047971">
    <property type="entry name" value="ExeM-like"/>
</dbReference>
<proteinExistence type="predicted"/>
<evidence type="ECO:0000313" key="3">
    <source>
        <dbReference type="EMBL" id="QFU99606.1"/>
    </source>
</evidence>
<evidence type="ECO:0000259" key="2">
    <source>
        <dbReference type="PROSITE" id="PS51841"/>
    </source>
</evidence>
<dbReference type="PANTHER" id="PTHR42834">
    <property type="entry name" value="ENDONUCLEASE/EXONUCLEASE/PHOSPHATASE FAMILY PROTEIN (AFU_ORTHOLOGUE AFUA_3G09210)"/>
    <property type="match status" value="1"/>
</dbReference>
<evidence type="ECO:0000313" key="4">
    <source>
        <dbReference type="Proteomes" id="UP000326702"/>
    </source>
</evidence>
<protein>
    <recommendedName>
        <fullName evidence="2">LTD domain-containing protein</fullName>
    </recommendedName>
</protein>
<reference evidence="3 4" key="1">
    <citation type="submission" date="2019-10" db="EMBL/GenBank/DDBJ databases">
        <title>Genome sequence of Luteimicrobium xylanilyticum HY-24.</title>
        <authorList>
            <person name="Kim D.Y."/>
            <person name="Park H.-Y."/>
        </authorList>
    </citation>
    <scope>NUCLEOTIDE SEQUENCE [LARGE SCALE GENOMIC DNA]</scope>
    <source>
        <strain evidence="3 4">HY-24</strain>
    </source>
</reference>
<evidence type="ECO:0000256" key="1">
    <source>
        <dbReference type="SAM" id="MobiDB-lite"/>
    </source>
</evidence>
<feature type="compositionally biased region" description="Low complexity" evidence="1">
    <location>
        <begin position="234"/>
        <end position="245"/>
    </location>
</feature>
<organism evidence="3 4">
    <name type="scientific">Luteimicrobium xylanilyticum</name>
    <dbReference type="NCBI Taxonomy" id="1133546"/>
    <lineage>
        <taxon>Bacteria</taxon>
        <taxon>Bacillati</taxon>
        <taxon>Actinomycetota</taxon>
        <taxon>Actinomycetes</taxon>
        <taxon>Micrococcales</taxon>
        <taxon>Luteimicrobium</taxon>
    </lineage>
</organism>
<feature type="region of interest" description="Disordered" evidence="1">
    <location>
        <begin position="706"/>
        <end position="725"/>
    </location>
</feature>
<dbReference type="CDD" id="cd10283">
    <property type="entry name" value="MnuA_DNase1-like"/>
    <property type="match status" value="1"/>
</dbReference>
<dbReference type="RefSeq" id="WP_227994378.1">
    <property type="nucleotide sequence ID" value="NZ_BAABIH010000016.1"/>
</dbReference>
<dbReference type="AlphaFoldDB" id="A0A5P9QEC8"/>
<dbReference type="Gene3D" id="3.60.10.10">
    <property type="entry name" value="Endonuclease/exonuclease/phosphatase"/>
    <property type="match status" value="1"/>
</dbReference>
<dbReference type="InterPro" id="IPR036691">
    <property type="entry name" value="Endo/exonu/phosph_ase_sf"/>
</dbReference>
<keyword evidence="4" id="KW-1185">Reference proteome</keyword>
<dbReference type="InterPro" id="IPR036415">
    <property type="entry name" value="Lamin_tail_dom_sf"/>
</dbReference>
<dbReference type="InterPro" id="IPR001322">
    <property type="entry name" value="Lamin_tail_dom"/>
</dbReference>
<dbReference type="InterPro" id="IPR005135">
    <property type="entry name" value="Endo/exonuclease/phosphatase"/>
</dbReference>
<dbReference type="CDD" id="cd04486">
    <property type="entry name" value="YhcR_OBF_like"/>
    <property type="match status" value="1"/>
</dbReference>
<name>A0A5P9QEC8_9MICO</name>
<dbReference type="Proteomes" id="UP000326702">
    <property type="component" value="Chromosome"/>
</dbReference>
<sequence length="961" mass="98598">MDGQHSWRRVAALGATVALVVTGGGAAAWAASGGGVDSPTAQAAAATHVVISEAYLSGGSANAPYTTKFVELYNPTGSAVDVDGWSVQYRPATGTGASTSSVPLAGSIAAGGHYLVAGGSNGSTGDALPTPDASGASLNPSGSAGTITLASTTDKLTLPTGSVTGDTASAAHVVDLVGYGTSNTYEGHPVAGLAGNTTPSSLQRGDGAGAGEGTDTDDNAADLTVGTTVTPQNTADDTTPTDPGTPTDPPTGPGSTTATIEEIQGTTDTSPYAGKTVTTRGVVTAAYPTGGYNGLYIQTPGTGGDVDLATHHASDGLFVYSTKAAGELKVGQYVEVTGAVSEYSGLTELSATTWSVLDDAVPAVKPATVAFPSTDAQRESLEGMLVAPTGHYVVADNYDTNYYGSFLLAAGDKPFVQPTQAGRPGSAEAQAAVDDRAARGVVLDDGATTNYSSSANTSKPLPYLTGGKPARVGAEVTFTTPVILDYRYDAWAFEPLAQLTPDVADTVQPVTFENTRTDAPKVAGTLHVSSFNVLNYFTTTGDQLSGCQPYTDREGNPVTVKTGCNARGAWDAANLKRQQTKIVNAINGLGADVVSLEEIENSLATDGEDRDASLATLVDALNDAAGAGTWKYVPSPAKLPADEDVIRVAFIYKPAVVKPVGDSELLVGSAAFDGIARQPLAQTWRPVGGTKADDVVVVSNHFKSKGTFDGDNPGPGDTDSGDGQGAYNATRVKEAHAALDFASAFAKAAGTDKILLVGDFNAYGQEDPVKVITDAGYTDLGATTGKQTYLYDGYVGSIDHAFASASLAGVAKADIWNINSVEPIANEYSRYNYNVSNLYDTTPFRSSDHDPILVGLDLPLKAPVDVRLKAITAVPFCSAGKVYLSTSVVAGEPKHALDIRLTTTYGDKKFTKVAPLTSVTNVFPTGQASIPAGTLTVAGYYWDGAGHYQVDTKGYQAKDCG</sequence>
<feature type="region of interest" description="Disordered" evidence="1">
    <location>
        <begin position="190"/>
        <end position="258"/>
    </location>
</feature>
<dbReference type="KEGG" id="lxl:KDY119_03141"/>
<dbReference type="PANTHER" id="PTHR42834:SF1">
    <property type="entry name" value="ENDONUCLEASE_EXONUCLEASE_PHOSPHATASE FAMILY PROTEIN (AFU_ORTHOLOGUE AFUA_3G09210)"/>
    <property type="match status" value="1"/>
</dbReference>
<dbReference type="GO" id="GO:0003824">
    <property type="term" value="F:catalytic activity"/>
    <property type="evidence" value="ECO:0007669"/>
    <property type="project" value="InterPro"/>
</dbReference>
<dbReference type="Pfam" id="PF00932">
    <property type="entry name" value="LTD"/>
    <property type="match status" value="1"/>
</dbReference>
<dbReference type="SUPFAM" id="SSF74853">
    <property type="entry name" value="Lamin A/C globular tail domain"/>
    <property type="match status" value="1"/>
</dbReference>
<dbReference type="PROSITE" id="PS51841">
    <property type="entry name" value="LTD"/>
    <property type="match status" value="1"/>
</dbReference>
<gene>
    <name evidence="3" type="ORF">KDY119_03141</name>
</gene>
<feature type="domain" description="LTD" evidence="2">
    <location>
        <begin position="37"/>
        <end position="181"/>
    </location>
</feature>
<dbReference type="EMBL" id="CP045529">
    <property type="protein sequence ID" value="QFU99606.1"/>
    <property type="molecule type" value="Genomic_DNA"/>
</dbReference>
<dbReference type="SUPFAM" id="SSF56219">
    <property type="entry name" value="DNase I-like"/>
    <property type="match status" value="1"/>
</dbReference>
<dbReference type="Pfam" id="PF03372">
    <property type="entry name" value="Exo_endo_phos"/>
    <property type="match status" value="1"/>
</dbReference>
<accession>A0A5P9QEC8</accession>